<dbReference type="Proteomes" id="UP001530315">
    <property type="component" value="Unassembled WGS sequence"/>
</dbReference>
<organism evidence="2 3">
    <name type="scientific">Stephanodiscus triporus</name>
    <dbReference type="NCBI Taxonomy" id="2934178"/>
    <lineage>
        <taxon>Eukaryota</taxon>
        <taxon>Sar</taxon>
        <taxon>Stramenopiles</taxon>
        <taxon>Ochrophyta</taxon>
        <taxon>Bacillariophyta</taxon>
        <taxon>Coscinodiscophyceae</taxon>
        <taxon>Thalassiosirophycidae</taxon>
        <taxon>Stephanodiscales</taxon>
        <taxon>Stephanodiscaceae</taxon>
        <taxon>Stephanodiscus</taxon>
    </lineage>
</organism>
<name>A0ABD3N1F6_9STRA</name>
<accession>A0ABD3N1F6</accession>
<dbReference type="EMBL" id="JALLAZ020001680">
    <property type="protein sequence ID" value="KAL3768367.1"/>
    <property type="molecule type" value="Genomic_DNA"/>
</dbReference>
<protein>
    <recommendedName>
        <fullName evidence="1">ApaG domain-containing protein</fullName>
    </recommendedName>
</protein>
<dbReference type="PROSITE" id="PS51087">
    <property type="entry name" value="APAG"/>
    <property type="match status" value="1"/>
</dbReference>
<dbReference type="SUPFAM" id="SSF110069">
    <property type="entry name" value="ApaG-like"/>
    <property type="match status" value="1"/>
</dbReference>
<reference evidence="2 3" key="1">
    <citation type="submission" date="2024-10" db="EMBL/GenBank/DDBJ databases">
        <title>Updated reference genomes for cyclostephanoid diatoms.</title>
        <authorList>
            <person name="Roberts W.R."/>
            <person name="Alverson A.J."/>
        </authorList>
    </citation>
    <scope>NUCLEOTIDE SEQUENCE [LARGE SCALE GENOMIC DNA]</scope>
    <source>
        <strain evidence="2 3">AJA276-08</strain>
    </source>
</reference>
<dbReference type="InterPro" id="IPR007474">
    <property type="entry name" value="ApaG_domain"/>
</dbReference>
<gene>
    <name evidence="2" type="ORF">ACHAW5_005205</name>
</gene>
<evidence type="ECO:0000313" key="2">
    <source>
        <dbReference type="EMBL" id="KAL3768367.1"/>
    </source>
</evidence>
<dbReference type="PANTHER" id="PTHR47463">
    <property type="entry name" value="F-BOX PROTEIN SKIP16"/>
    <property type="match status" value="1"/>
</dbReference>
<dbReference type="PANTHER" id="PTHR47463:SF2">
    <property type="entry name" value="F-BOX PROTEIN SKIP16"/>
    <property type="match status" value="1"/>
</dbReference>
<dbReference type="Gene3D" id="2.60.40.1470">
    <property type="entry name" value="ApaG domain"/>
    <property type="match status" value="1"/>
</dbReference>
<keyword evidence="3" id="KW-1185">Reference proteome</keyword>
<dbReference type="InterPro" id="IPR036767">
    <property type="entry name" value="ApaG_sf"/>
</dbReference>
<evidence type="ECO:0000313" key="3">
    <source>
        <dbReference type="Proteomes" id="UP001530315"/>
    </source>
</evidence>
<sequence>MAAPQSPSFEGLPRYIVTSSILPYVASDDWLNFRAASRGCYQMVHDTTNVWHSSDRTYSPIIPGSDDAAGSYSSAKNNSGESEALWRLALERDYQFEGGACDECLQSIHSPVFSLNDGDDTSFLSTRNMFKCSLAFISWKHWRKIDLCFHQGVPGMLSGPFFLRAGRMWQKIESWCDRSGEYGRDIKSSLSPGRPFFPLASKSSLSAFHAVYAFYAGQHDDARWSKGLFGGFQAYDIISCTRWVKPEAEDLQNFVVIAQGGDMKTIVMQLSTGQVYSISRQNPRLVATPCPGGINRVGHPVNIADGKDSILRWFEEFARRLDLNYYEVGILNPQKADDRNDNADAVYSLLKYPTVNDAANCSRAVTRGVEVVASSIFVEEICMFVYSIRMRLLTPDDGDGYMSPEQRGFDTCQLVSRHWKISKLEANRQPVIDEVHGGYVSVFGNMQYQGTARGAFSYQSCTGAEFPGSIEGYLQFRPDWEDDRPSGEIFNVRVDPFLLTYSQFLY</sequence>
<feature type="domain" description="ApaG" evidence="1">
    <location>
        <begin position="363"/>
        <end position="506"/>
    </location>
</feature>
<comment type="caution">
    <text evidence="2">The sequence shown here is derived from an EMBL/GenBank/DDBJ whole genome shotgun (WGS) entry which is preliminary data.</text>
</comment>
<proteinExistence type="predicted"/>
<dbReference type="AlphaFoldDB" id="A0ABD3N1F6"/>
<evidence type="ECO:0000259" key="1">
    <source>
        <dbReference type="PROSITE" id="PS51087"/>
    </source>
</evidence>